<evidence type="ECO:0000313" key="2">
    <source>
        <dbReference type="Proteomes" id="UP000184420"/>
    </source>
</evidence>
<evidence type="ECO:0000313" key="1">
    <source>
        <dbReference type="EMBL" id="SHM73469.1"/>
    </source>
</evidence>
<keyword evidence="2" id="KW-1185">Reference proteome</keyword>
<reference evidence="1 2" key="1">
    <citation type="submission" date="2016-11" db="EMBL/GenBank/DDBJ databases">
        <authorList>
            <person name="Jaros S."/>
            <person name="Januszkiewicz K."/>
            <person name="Wedrychowicz H."/>
        </authorList>
    </citation>
    <scope>NUCLEOTIDE SEQUENCE [LARGE SCALE GENOMIC DNA]</scope>
    <source>
        <strain evidence="1 2">DSM 27406</strain>
    </source>
</reference>
<name>A0A1M7L7V8_9BACT</name>
<protein>
    <submittedName>
        <fullName evidence="1">Uncharacterized protein</fullName>
    </submittedName>
</protein>
<accession>A0A1M7L7V8</accession>
<gene>
    <name evidence="1" type="ORF">SAMN05444266_110157</name>
</gene>
<dbReference type="STRING" id="1419482.SAMN05444266_110157"/>
<proteinExistence type="predicted"/>
<dbReference type="OrthoDB" id="631431at2"/>
<dbReference type="AlphaFoldDB" id="A0A1M7L7V8"/>
<sequence>MRTFLIRLLIFSALFAGLVVIAAYKLAQPGEMDYVGGIVVKHKRLNEIKGPRLIFAGGSNMAFGLDSKAVEDSLKIPVVNLALHGGLGLDFMLEELKDVVRNGDVVILSPEYFLEAGRYELDAAVAAFMPASKKYFKHDFYTVFKYGVESRFTQIGYNRDYLMARWRKRNAPPERDYAAEVYSHKAFNSYGDVVAHLDLPSYGAPKVPLKLYAGYWDGIPKINAASRILAQRGVKFYFVFPAFCASSFNNNAATIANLEATLHRDLQIPVISGPQDFVYPDTLYYDSYYHLTKTGRNLRTQQLIKLVQPLTAQLHGEKMLLSNR</sequence>
<dbReference type="RefSeq" id="WP_073086342.1">
    <property type="nucleotide sequence ID" value="NZ_FRBL01000010.1"/>
</dbReference>
<dbReference type="EMBL" id="FRBL01000010">
    <property type="protein sequence ID" value="SHM73469.1"/>
    <property type="molecule type" value="Genomic_DNA"/>
</dbReference>
<organism evidence="1 2">
    <name type="scientific">Chitinophaga jiangningensis</name>
    <dbReference type="NCBI Taxonomy" id="1419482"/>
    <lineage>
        <taxon>Bacteria</taxon>
        <taxon>Pseudomonadati</taxon>
        <taxon>Bacteroidota</taxon>
        <taxon>Chitinophagia</taxon>
        <taxon>Chitinophagales</taxon>
        <taxon>Chitinophagaceae</taxon>
        <taxon>Chitinophaga</taxon>
    </lineage>
</organism>
<dbReference type="Proteomes" id="UP000184420">
    <property type="component" value="Unassembled WGS sequence"/>
</dbReference>